<accession>A0ABS4ZIN0</accession>
<comment type="caution">
    <text evidence="2">The sequence shown here is derived from an EMBL/GenBank/DDBJ whole genome shotgun (WGS) entry which is preliminary data.</text>
</comment>
<proteinExistence type="predicted"/>
<gene>
    <name evidence="2" type="ORF">JOF34_001721</name>
</gene>
<keyword evidence="1" id="KW-0812">Transmembrane</keyword>
<keyword evidence="3" id="KW-1185">Reference proteome</keyword>
<keyword evidence="1" id="KW-1133">Transmembrane helix</keyword>
<evidence type="ECO:0000313" key="3">
    <source>
        <dbReference type="Proteomes" id="UP001519362"/>
    </source>
</evidence>
<organism evidence="2 3">
    <name type="scientific">Microbacterium amylolyticum</name>
    <dbReference type="NCBI Taxonomy" id="936337"/>
    <lineage>
        <taxon>Bacteria</taxon>
        <taxon>Bacillati</taxon>
        <taxon>Actinomycetota</taxon>
        <taxon>Actinomycetes</taxon>
        <taxon>Micrococcales</taxon>
        <taxon>Microbacteriaceae</taxon>
        <taxon>Microbacterium</taxon>
    </lineage>
</organism>
<dbReference type="Proteomes" id="UP001519362">
    <property type="component" value="Unassembled WGS sequence"/>
</dbReference>
<evidence type="ECO:0000313" key="2">
    <source>
        <dbReference type="EMBL" id="MBP2437135.1"/>
    </source>
</evidence>
<sequence>MKQRKNPLSTPVIFITAATIALIVVAIASYLAIGAMFQ</sequence>
<keyword evidence="1" id="KW-0472">Membrane</keyword>
<reference evidence="2 3" key="1">
    <citation type="submission" date="2021-03" db="EMBL/GenBank/DDBJ databases">
        <title>Sequencing the genomes of 1000 actinobacteria strains.</title>
        <authorList>
            <person name="Klenk H.-P."/>
        </authorList>
    </citation>
    <scope>NUCLEOTIDE SEQUENCE [LARGE SCALE GENOMIC DNA]</scope>
    <source>
        <strain evidence="2 3">DSM 24221</strain>
    </source>
</reference>
<evidence type="ECO:0000256" key="1">
    <source>
        <dbReference type="SAM" id="Phobius"/>
    </source>
</evidence>
<dbReference type="EMBL" id="JAGIOL010000001">
    <property type="protein sequence ID" value="MBP2437135.1"/>
    <property type="molecule type" value="Genomic_DNA"/>
</dbReference>
<name>A0ABS4ZIN0_9MICO</name>
<protein>
    <submittedName>
        <fullName evidence="2">Ribonuclease HIII</fullName>
    </submittedName>
</protein>
<feature type="transmembrane region" description="Helical" evidence="1">
    <location>
        <begin position="12"/>
        <end position="37"/>
    </location>
</feature>